<feature type="transmembrane region" description="Helical" evidence="7">
    <location>
        <begin position="53"/>
        <end position="76"/>
    </location>
</feature>
<evidence type="ECO:0000259" key="8">
    <source>
        <dbReference type="PROSITE" id="PS50850"/>
    </source>
</evidence>
<keyword evidence="5 7" id="KW-1133">Transmembrane helix</keyword>
<evidence type="ECO:0000256" key="6">
    <source>
        <dbReference type="ARBA" id="ARBA00023136"/>
    </source>
</evidence>
<feature type="transmembrane region" description="Helical" evidence="7">
    <location>
        <begin position="311"/>
        <end position="330"/>
    </location>
</feature>
<dbReference type="AlphaFoldDB" id="V4PYC6"/>
<dbReference type="PATRIC" id="fig|1121022.4.peg.1135"/>
<feature type="transmembrane region" description="Helical" evidence="7">
    <location>
        <begin position="28"/>
        <end position="47"/>
    </location>
</feature>
<dbReference type="InterPro" id="IPR036259">
    <property type="entry name" value="MFS_trans_sf"/>
</dbReference>
<protein>
    <submittedName>
        <fullName evidence="9">Major facilitator transporter</fullName>
    </submittedName>
</protein>
<organism evidence="9 10">
    <name type="scientific">Asticcacaulis benevestitus DSM 16100 = ATCC BAA-896</name>
    <dbReference type="NCBI Taxonomy" id="1121022"/>
    <lineage>
        <taxon>Bacteria</taxon>
        <taxon>Pseudomonadati</taxon>
        <taxon>Pseudomonadota</taxon>
        <taxon>Alphaproteobacteria</taxon>
        <taxon>Caulobacterales</taxon>
        <taxon>Caulobacteraceae</taxon>
        <taxon>Asticcacaulis</taxon>
    </lineage>
</organism>
<keyword evidence="4 7" id="KW-0812">Transmembrane</keyword>
<evidence type="ECO:0000256" key="4">
    <source>
        <dbReference type="ARBA" id="ARBA00022692"/>
    </source>
</evidence>
<feature type="transmembrane region" description="Helical" evidence="7">
    <location>
        <begin position="491"/>
        <end position="512"/>
    </location>
</feature>
<dbReference type="SUPFAM" id="SSF103473">
    <property type="entry name" value="MFS general substrate transporter"/>
    <property type="match status" value="2"/>
</dbReference>
<proteinExistence type="predicted"/>
<feature type="transmembrane region" description="Helical" evidence="7">
    <location>
        <begin position="88"/>
        <end position="106"/>
    </location>
</feature>
<dbReference type="PROSITE" id="PS50850">
    <property type="entry name" value="MFS"/>
    <property type="match status" value="1"/>
</dbReference>
<feature type="transmembrane region" description="Helical" evidence="7">
    <location>
        <begin position="281"/>
        <end position="299"/>
    </location>
</feature>
<dbReference type="FunFam" id="1.20.1250.20:FF:000001">
    <property type="entry name" value="Dicarboxylate MFS transporter"/>
    <property type="match status" value="1"/>
</dbReference>
<dbReference type="RefSeq" id="WP_018080535.1">
    <property type="nucleotide sequence ID" value="NZ_AQWM01000002.1"/>
</dbReference>
<name>V4PYC6_9CAUL</name>
<sequence>MSDQTAKTATRDLRTIVIASAAGTTFEWYDFFIFGTLTATIAHNFYAGLSDTLATMAALATFAVGFIARPVGALVFGHIGDKKGRKGTFLYTILVMGLATIAIGLLPTFKQIGIVAPILLVALRIVQGFALGGEYGGAAIYVAEHAPSNKRGAFTSWIQSSAAFGLIAALLVILATRTMMSKAAFEDWGWRIPFIVSAGLLVVSVYIRAKTAESPAFKALHEQGQLAKSPLSEIFTRWKNLKGMLIALFGFMTAQGVVWYTTFFYTQVFLTSMVKIDPADMNTLVMGMTLVSAPLYVVFATVSDKIGRKPVMIFGILLAVLSFFPGYQGLMKFGNPDLEAAQSTNPVYIVANPAQCSFQFDLFNTAQFTTPCDLAKSVVTGIGTPYVNRPDAAAKDTASIRIGTQVIAMPSGAGLDKAAIKALKARATGEVKAALKAAGYPEKADRAKSNMWAMFGIMCVFAVACTALYGPMASLLVEMFPTRVRYTAMSLPYNIGTGWFGGLQPVLSFAMVAASGNIYFGLWYPVATGLLAVLVSLLFLKETHGRDLGSID</sequence>
<evidence type="ECO:0000313" key="9">
    <source>
        <dbReference type="EMBL" id="ESQ93396.1"/>
    </source>
</evidence>
<dbReference type="Proteomes" id="UP000017837">
    <property type="component" value="Unassembled WGS sequence"/>
</dbReference>
<dbReference type="InterPro" id="IPR005829">
    <property type="entry name" value="Sugar_transporter_CS"/>
</dbReference>
<keyword evidence="3" id="KW-1003">Cell membrane</keyword>
<evidence type="ECO:0000256" key="5">
    <source>
        <dbReference type="ARBA" id="ARBA00022989"/>
    </source>
</evidence>
<dbReference type="STRING" id="1121022.GCA_000376105_00868"/>
<feature type="transmembrane region" description="Helical" evidence="7">
    <location>
        <begin position="243"/>
        <end position="261"/>
    </location>
</feature>
<feature type="transmembrane region" description="Helical" evidence="7">
    <location>
        <begin position="154"/>
        <end position="176"/>
    </location>
</feature>
<feature type="transmembrane region" description="Helical" evidence="7">
    <location>
        <begin position="112"/>
        <end position="133"/>
    </location>
</feature>
<comment type="subcellular location">
    <subcellularLocation>
        <location evidence="1">Cell membrane</location>
        <topology evidence="1">Multi-pass membrane protein</topology>
    </subcellularLocation>
</comment>
<feature type="transmembrane region" description="Helical" evidence="7">
    <location>
        <begin position="188"/>
        <end position="207"/>
    </location>
</feature>
<dbReference type="InterPro" id="IPR020846">
    <property type="entry name" value="MFS_dom"/>
</dbReference>
<evidence type="ECO:0000256" key="1">
    <source>
        <dbReference type="ARBA" id="ARBA00004651"/>
    </source>
</evidence>
<reference evidence="9 10" key="1">
    <citation type="journal article" date="2014" name="Nature">
        <title>Sequential evolution of bacterial morphology by co-option of a developmental regulator.</title>
        <authorList>
            <person name="Jiang C."/>
            <person name="Brown P.J."/>
            <person name="Ducret A."/>
            <person name="Brun Y.V."/>
        </authorList>
    </citation>
    <scope>NUCLEOTIDE SEQUENCE [LARGE SCALE GENOMIC DNA]</scope>
    <source>
        <strain evidence="9 10">DSM 16100</strain>
    </source>
</reference>
<accession>V4PYC6</accession>
<evidence type="ECO:0000313" key="10">
    <source>
        <dbReference type="Proteomes" id="UP000017837"/>
    </source>
</evidence>
<feature type="transmembrane region" description="Helical" evidence="7">
    <location>
        <begin position="518"/>
        <end position="540"/>
    </location>
</feature>
<comment type="caution">
    <text evidence="9">The sequence shown here is derived from an EMBL/GenBank/DDBJ whole genome shotgun (WGS) entry which is preliminary data.</text>
</comment>
<feature type="transmembrane region" description="Helical" evidence="7">
    <location>
        <begin position="451"/>
        <end position="470"/>
    </location>
</feature>
<dbReference type="PANTHER" id="PTHR43045">
    <property type="entry name" value="SHIKIMATE TRANSPORTER"/>
    <property type="match status" value="1"/>
</dbReference>
<keyword evidence="10" id="KW-1185">Reference proteome</keyword>
<gene>
    <name evidence="9" type="ORF">ABENE_05705</name>
</gene>
<evidence type="ECO:0000256" key="2">
    <source>
        <dbReference type="ARBA" id="ARBA00022448"/>
    </source>
</evidence>
<dbReference type="eggNOG" id="COG0477">
    <property type="taxonomic scope" value="Bacteria"/>
</dbReference>
<dbReference type="Pfam" id="PF00083">
    <property type="entry name" value="Sugar_tr"/>
    <property type="match status" value="2"/>
</dbReference>
<dbReference type="PROSITE" id="PS00217">
    <property type="entry name" value="SUGAR_TRANSPORT_2"/>
    <property type="match status" value="1"/>
</dbReference>
<evidence type="ECO:0000256" key="7">
    <source>
        <dbReference type="SAM" id="Phobius"/>
    </source>
</evidence>
<dbReference type="OrthoDB" id="9783227at2"/>
<dbReference type="Gene3D" id="1.20.1250.20">
    <property type="entry name" value="MFS general substrate transporter like domains"/>
    <property type="match status" value="2"/>
</dbReference>
<keyword evidence="2" id="KW-0813">Transport</keyword>
<dbReference type="InterPro" id="IPR005828">
    <property type="entry name" value="MFS_sugar_transport-like"/>
</dbReference>
<feature type="domain" description="Major facilitator superfamily (MFS) profile" evidence="8">
    <location>
        <begin position="16"/>
        <end position="544"/>
    </location>
</feature>
<dbReference type="CDD" id="cd17369">
    <property type="entry name" value="MFS_ShiA_like"/>
    <property type="match status" value="1"/>
</dbReference>
<dbReference type="GO" id="GO:0022857">
    <property type="term" value="F:transmembrane transporter activity"/>
    <property type="evidence" value="ECO:0007669"/>
    <property type="project" value="InterPro"/>
</dbReference>
<dbReference type="EMBL" id="AWGB01000008">
    <property type="protein sequence ID" value="ESQ93396.1"/>
    <property type="molecule type" value="Genomic_DNA"/>
</dbReference>
<dbReference type="GO" id="GO:0005886">
    <property type="term" value="C:plasma membrane"/>
    <property type="evidence" value="ECO:0007669"/>
    <property type="project" value="UniProtKB-SubCell"/>
</dbReference>
<evidence type="ECO:0000256" key="3">
    <source>
        <dbReference type="ARBA" id="ARBA00022475"/>
    </source>
</evidence>
<keyword evidence="6 7" id="KW-0472">Membrane</keyword>
<dbReference type="PANTHER" id="PTHR43045:SF7">
    <property type="entry name" value="MAJOR FACILITATOR SUPERFAMILY TRANSPORTER"/>
    <property type="match status" value="1"/>
</dbReference>